<dbReference type="RefSeq" id="WP_022637249.1">
    <property type="nucleotide sequence ID" value="NZ_ASJR01000015.1"/>
</dbReference>
<dbReference type="Proteomes" id="UP000017148">
    <property type="component" value="Unassembled WGS sequence"/>
</dbReference>
<dbReference type="GO" id="GO:0006874">
    <property type="term" value="P:intracellular calcium ion homeostasis"/>
    <property type="evidence" value="ECO:0007669"/>
    <property type="project" value="TreeGrafter"/>
</dbReference>
<dbReference type="AlphaFoldDB" id="U7D704"/>
<dbReference type="GO" id="GO:0005886">
    <property type="term" value="C:plasma membrane"/>
    <property type="evidence" value="ECO:0007669"/>
    <property type="project" value="TreeGrafter"/>
</dbReference>
<accession>U7D704</accession>
<dbReference type="GO" id="GO:0005262">
    <property type="term" value="F:calcium channel activity"/>
    <property type="evidence" value="ECO:0007669"/>
    <property type="project" value="TreeGrafter"/>
</dbReference>
<dbReference type="InterPro" id="IPR044880">
    <property type="entry name" value="NCX_ion-bd_dom_sf"/>
</dbReference>
<evidence type="ECO:0000313" key="8">
    <source>
        <dbReference type="Proteomes" id="UP000017148"/>
    </source>
</evidence>
<reference evidence="7 8" key="1">
    <citation type="journal article" date="2013" name="Environ. Microbiol.">
        <title>Genome analysis of Chitinivibrio alkaliphilus gen. nov., sp. nov., a novel extremely haloalkaliphilic anaerobic chitinolytic bacterium from the candidate phylum Termite Group 3.</title>
        <authorList>
            <person name="Sorokin D.Y."/>
            <person name="Gumerov V.M."/>
            <person name="Rakitin A.L."/>
            <person name="Beletsky A.V."/>
            <person name="Damste J.S."/>
            <person name="Muyzer G."/>
            <person name="Mardanov A.V."/>
            <person name="Ravin N.V."/>
        </authorList>
    </citation>
    <scope>NUCLEOTIDE SEQUENCE [LARGE SCALE GENOMIC DNA]</scope>
    <source>
        <strain evidence="7 8">ACht1</strain>
    </source>
</reference>
<evidence type="ECO:0000256" key="3">
    <source>
        <dbReference type="ARBA" id="ARBA00022989"/>
    </source>
</evidence>
<gene>
    <name evidence="7" type="ORF">CALK_1815</name>
</gene>
<evidence type="ECO:0000256" key="2">
    <source>
        <dbReference type="ARBA" id="ARBA00022692"/>
    </source>
</evidence>
<feature type="transmembrane region" description="Helical" evidence="5">
    <location>
        <begin position="127"/>
        <end position="148"/>
    </location>
</feature>
<dbReference type="Gene3D" id="1.20.1420.30">
    <property type="entry name" value="NCX, central ion-binding region"/>
    <property type="match status" value="1"/>
</dbReference>
<keyword evidence="8" id="KW-1185">Reference proteome</keyword>
<feature type="transmembrane region" description="Helical" evidence="5">
    <location>
        <begin position="258"/>
        <end position="282"/>
    </location>
</feature>
<dbReference type="EMBL" id="ASJR01000015">
    <property type="protein sequence ID" value="ERP31326.1"/>
    <property type="molecule type" value="Genomic_DNA"/>
</dbReference>
<name>U7D704_9BACT</name>
<dbReference type="eggNOG" id="COG0530">
    <property type="taxonomic scope" value="Bacteria"/>
</dbReference>
<dbReference type="InterPro" id="IPR004481">
    <property type="entry name" value="K/Na/Ca-exchanger"/>
</dbReference>
<dbReference type="PANTHER" id="PTHR10846:SF8">
    <property type="entry name" value="INNER MEMBRANE PROTEIN YRBG"/>
    <property type="match status" value="1"/>
</dbReference>
<feature type="domain" description="Sodium/calcium exchanger membrane region" evidence="6">
    <location>
        <begin position="7"/>
        <end position="145"/>
    </location>
</feature>
<feature type="transmembrane region" description="Helical" evidence="5">
    <location>
        <begin position="232"/>
        <end position="252"/>
    </location>
</feature>
<dbReference type="OrthoDB" id="9794225at2"/>
<feature type="transmembrane region" description="Helical" evidence="5">
    <location>
        <begin position="71"/>
        <end position="94"/>
    </location>
</feature>
<evidence type="ECO:0000313" key="7">
    <source>
        <dbReference type="EMBL" id="ERP31326.1"/>
    </source>
</evidence>
<evidence type="ECO:0000256" key="1">
    <source>
        <dbReference type="ARBA" id="ARBA00004141"/>
    </source>
</evidence>
<keyword evidence="3 5" id="KW-1133">Transmembrane helix</keyword>
<keyword evidence="2 5" id="KW-0812">Transmembrane</keyword>
<dbReference type="GO" id="GO:0008273">
    <property type="term" value="F:calcium, potassium:sodium antiporter activity"/>
    <property type="evidence" value="ECO:0007669"/>
    <property type="project" value="TreeGrafter"/>
</dbReference>
<protein>
    <submittedName>
        <fullName evidence="7">CaCA family Na(+)/Ca(+) antiporter</fullName>
    </submittedName>
</protein>
<feature type="transmembrane region" description="Helical" evidence="5">
    <location>
        <begin position="44"/>
        <end position="64"/>
    </location>
</feature>
<evidence type="ECO:0000259" key="6">
    <source>
        <dbReference type="Pfam" id="PF01699"/>
    </source>
</evidence>
<feature type="transmembrane region" description="Helical" evidence="5">
    <location>
        <begin position="169"/>
        <end position="191"/>
    </location>
</feature>
<dbReference type="Pfam" id="PF01699">
    <property type="entry name" value="Na_Ca_ex"/>
    <property type="match status" value="2"/>
</dbReference>
<organism evidence="7 8">
    <name type="scientific">Chitinivibrio alkaliphilus ACht1</name>
    <dbReference type="NCBI Taxonomy" id="1313304"/>
    <lineage>
        <taxon>Bacteria</taxon>
        <taxon>Pseudomonadati</taxon>
        <taxon>Fibrobacterota</taxon>
        <taxon>Chitinivibrionia</taxon>
        <taxon>Chitinivibrionales</taxon>
        <taxon>Chitinivibrionaceae</taxon>
        <taxon>Chitinivibrio</taxon>
    </lineage>
</organism>
<proteinExistence type="predicted"/>
<comment type="subcellular location">
    <subcellularLocation>
        <location evidence="1">Membrane</location>
        <topology evidence="1">Multi-pass membrane protein</topology>
    </subcellularLocation>
</comment>
<sequence length="290" mass="30419">MTLFIWAVILIASLAVLIKASDLFLDGAERTGHYFHLPLFTTGLIIVAVGTSLPELASSILAVLHDAGEIVAGNVVGSNIANMLLVLGTGGLFFRGSDAKPHRLGKDTAPLLISAGLLYLLLGTKTIPSWTGVVLLLLAVLYVLTLGRRGISPLVEPHTSATVLKAQDVVKLFFAPICIYLSAEYTIIAVISLAEKTALSQEIMALSAIALGTSLPEAAVSYSAARRGNMSLIFGNIVGSTIFNSLVVVGGARLFGPLAVGAAVQGGTRHVFLGALCIFILYTRKKILPK</sequence>
<keyword evidence="4 5" id="KW-0472">Membrane</keyword>
<comment type="caution">
    <text evidence="7">The sequence shown here is derived from an EMBL/GenBank/DDBJ whole genome shotgun (WGS) entry which is preliminary data.</text>
</comment>
<dbReference type="PANTHER" id="PTHR10846">
    <property type="entry name" value="SODIUM/POTASSIUM/CALCIUM EXCHANGER"/>
    <property type="match status" value="1"/>
</dbReference>
<dbReference type="STRING" id="1313304.CALK_1815"/>
<dbReference type="InterPro" id="IPR004837">
    <property type="entry name" value="NaCa_Exmemb"/>
</dbReference>
<evidence type="ECO:0000256" key="5">
    <source>
        <dbReference type="SAM" id="Phobius"/>
    </source>
</evidence>
<evidence type="ECO:0000256" key="4">
    <source>
        <dbReference type="ARBA" id="ARBA00023136"/>
    </source>
</evidence>
<feature type="domain" description="Sodium/calcium exchanger membrane region" evidence="6">
    <location>
        <begin position="173"/>
        <end position="281"/>
    </location>
</feature>